<comment type="caution">
    <text evidence="2">The sequence shown here is derived from an EMBL/GenBank/DDBJ whole genome shotgun (WGS) entry which is preliminary data.</text>
</comment>
<keyword evidence="3" id="KW-1185">Reference proteome</keyword>
<evidence type="ECO:0000313" key="2">
    <source>
        <dbReference type="EMBL" id="MFC5669015.1"/>
    </source>
</evidence>
<feature type="region of interest" description="Disordered" evidence="1">
    <location>
        <begin position="20"/>
        <end position="56"/>
    </location>
</feature>
<evidence type="ECO:0000256" key="1">
    <source>
        <dbReference type="SAM" id="MobiDB-lite"/>
    </source>
</evidence>
<evidence type="ECO:0000313" key="3">
    <source>
        <dbReference type="Proteomes" id="UP001596183"/>
    </source>
</evidence>
<reference evidence="3" key="1">
    <citation type="journal article" date="2019" name="Int. J. Syst. Evol. Microbiol.">
        <title>The Global Catalogue of Microorganisms (GCM) 10K type strain sequencing project: providing services to taxonomists for standard genome sequencing and annotation.</title>
        <authorList>
            <consortium name="The Broad Institute Genomics Platform"/>
            <consortium name="The Broad Institute Genome Sequencing Center for Infectious Disease"/>
            <person name="Wu L."/>
            <person name="Ma J."/>
        </authorList>
    </citation>
    <scope>NUCLEOTIDE SEQUENCE [LARGE SCALE GENOMIC DNA]</scope>
    <source>
        <strain evidence="3">JCM 13852</strain>
    </source>
</reference>
<gene>
    <name evidence="2" type="ORF">ACFP2V_02450</name>
</gene>
<name>A0ABW0XEJ9_9ACTN</name>
<dbReference type="Proteomes" id="UP001596183">
    <property type="component" value="Unassembled WGS sequence"/>
</dbReference>
<organism evidence="2 3">
    <name type="scientific">Streptomyces incanus</name>
    <dbReference type="NCBI Taxonomy" id="887453"/>
    <lineage>
        <taxon>Bacteria</taxon>
        <taxon>Bacillati</taxon>
        <taxon>Actinomycetota</taxon>
        <taxon>Actinomycetes</taxon>
        <taxon>Kitasatosporales</taxon>
        <taxon>Streptomycetaceae</taxon>
        <taxon>Streptomyces</taxon>
    </lineage>
</organism>
<proteinExistence type="predicted"/>
<protein>
    <submittedName>
        <fullName evidence="2">Uncharacterized protein</fullName>
    </submittedName>
</protein>
<accession>A0ABW0XEJ9</accession>
<sequence>MAAGAVQHGVDVTAGQAVAEQQAGHRVRGQLGRRPVCDRAGGEPVRAQPLGQRGLAGHLLDRHRLTDRVGGLGQGDGGQGAAQV</sequence>
<dbReference type="EMBL" id="JBHSPC010000008">
    <property type="protein sequence ID" value="MFC5669015.1"/>
    <property type="molecule type" value="Genomic_DNA"/>
</dbReference>
<dbReference type="RefSeq" id="WP_381204676.1">
    <property type="nucleotide sequence ID" value="NZ_JBHSPC010000008.1"/>
</dbReference>